<gene>
    <name evidence="4" type="ORF">C5E16_14685</name>
</gene>
<evidence type="ECO:0000256" key="1">
    <source>
        <dbReference type="SAM" id="MobiDB-lite"/>
    </source>
</evidence>
<dbReference type="SUPFAM" id="SSF49899">
    <property type="entry name" value="Concanavalin A-like lectins/glucanases"/>
    <property type="match status" value="1"/>
</dbReference>
<proteinExistence type="predicted"/>
<dbReference type="Pfam" id="PF17803">
    <property type="entry name" value="Cadherin_4"/>
    <property type="match status" value="1"/>
</dbReference>
<evidence type="ECO:0000259" key="2">
    <source>
        <dbReference type="Pfam" id="PF17803"/>
    </source>
</evidence>
<protein>
    <submittedName>
        <fullName evidence="4">Cell wall anchor protein</fullName>
    </submittedName>
</protein>
<feature type="region of interest" description="Disordered" evidence="1">
    <location>
        <begin position="1"/>
        <end position="27"/>
    </location>
</feature>
<evidence type="ECO:0000313" key="4">
    <source>
        <dbReference type="EMBL" id="PPF64291.1"/>
    </source>
</evidence>
<dbReference type="Pfam" id="PF24346">
    <property type="entry name" value="DUF7507"/>
    <property type="match status" value="3"/>
</dbReference>
<feature type="domain" description="DUF7507" evidence="3">
    <location>
        <begin position="697"/>
        <end position="799"/>
    </location>
</feature>
<dbReference type="PANTHER" id="PTHR34819">
    <property type="entry name" value="LARGE CYSTEINE-RICH PERIPLASMIC PROTEIN OMCB"/>
    <property type="match status" value="1"/>
</dbReference>
<dbReference type="InterPro" id="IPR055354">
    <property type="entry name" value="DUF7507"/>
</dbReference>
<evidence type="ECO:0000313" key="5">
    <source>
        <dbReference type="Proteomes" id="UP000239241"/>
    </source>
</evidence>
<comment type="caution">
    <text evidence="4">The sequence shown here is derived from an EMBL/GenBank/DDBJ whole genome shotgun (WGS) entry which is preliminary data.</text>
</comment>
<name>A0A2S5VMT2_9MICO</name>
<dbReference type="Gene3D" id="2.60.120.200">
    <property type="match status" value="1"/>
</dbReference>
<dbReference type="EMBL" id="PSXY01000037">
    <property type="protein sequence ID" value="PPF64291.1"/>
    <property type="molecule type" value="Genomic_DNA"/>
</dbReference>
<feature type="domain" description="DUF7507" evidence="3">
    <location>
        <begin position="465"/>
        <end position="566"/>
    </location>
</feature>
<dbReference type="NCBIfam" id="TIGR01451">
    <property type="entry name" value="B_ant_repeat"/>
    <property type="match status" value="3"/>
</dbReference>
<feature type="compositionally biased region" description="Low complexity" evidence="1">
    <location>
        <begin position="11"/>
        <end position="23"/>
    </location>
</feature>
<dbReference type="PANTHER" id="PTHR34819:SF3">
    <property type="entry name" value="CELL SURFACE PROTEIN"/>
    <property type="match status" value="1"/>
</dbReference>
<accession>A0A2S5VMT2</accession>
<sequence length="1144" mass="112694">MGRVRIGGARGSASPSSRHSGPHTQELRRTGLRRLSALVVASFAAALLAVAPGSPATAAPLAVAEAFADASVPDPAWTPLGAACLTRATAAPAAGNSPLGVCAGRAGAPTATTTPGSLQLTDDRANSTGGAVYNTALPVNGGLEIRFDQYQYSSAGSGGEGMAVFLADGAQRIAAPGAGAGSLGYAQTTGTNGIAGAYLAVGLDAAGGFSSATDGRGAGCAQAAPGVRPNSVVLRGTGQGTSGYCYLTGSTLAGGRTLHSTVATASTGAPPATAGRTVRITVSAAALPVVTVYHGASAGLADSALTQVLQYTLTTAPPSSVKVGFTASTGTSTDTHLIRNVRVASVAPTSTIIQLTKTVNPGFPQPAAYAEGDTVRYQFVIAAPQLLSVINDVRLTDPLVPSPSCTASAFLLAGSITCTGTHVVSPAEAMQGSLVNTAVASGQPLLGGRISSNADSVRVAIATPAPGLSLAKTGTLADADGNGKADVGETIAYSFTARNTGNVSLQSVAVTDPRVTGITPANATLAPGASAVFTAAAYTVTQADLQAGTTLVNTATATGRTLAGAAAPTATSTATVAVNHGPALTVTKDAVLTGGAAVGATIDYSFRITNSGNVPLTGVALTDPLAGLSAITYGTWPGTAGSLPIGGSVTATARYTVKQTDLDAGSVANTATARGTSPAGIAASGQATRNVSLARTATIALTKTASVANVPAAGSPITYTFRATNTGTTTLTGVSVSDPRPGVSAPVYTWPGTAGTLAPGQVVTATSTYAATAADVQAGSIVNTATVRATTSAGATITQTATATVTAVPDPLPDAATTTQGVPVVIDVLANDGRAATGATLSRAQQSATPTLVGGASGPVPASPVSGSVTCVATGTERGRCTYRSADFFTGTDVFDYSLSSSVGTWNVRVTVTVTPLNRAAVARPDRIVATTGGPAVSVDPTLNDTDPDGDALAVTGATPPSGLRGTFSCAATACTYTPAADGWTGTIVIPYSATDRPSAPGTGIVVSSTITVFVDPAPLAPRGFHHRDTATQAAGTGSWTSTTTIGTATPSCVAGRPSTALAWAATPGATAFLVERRVAGATPGAWMAVARLGAEAIGFVDDRVGESRSYQWRVRPDLHRWTGVASAATAAVTQPAAVDARGC</sequence>
<evidence type="ECO:0000259" key="3">
    <source>
        <dbReference type="Pfam" id="PF24346"/>
    </source>
</evidence>
<dbReference type="InterPro" id="IPR047589">
    <property type="entry name" value="DUF11_rpt"/>
</dbReference>
<feature type="domain" description="RapA2 cadherin-like" evidence="2">
    <location>
        <begin position="909"/>
        <end position="972"/>
    </location>
</feature>
<dbReference type="Proteomes" id="UP000239241">
    <property type="component" value="Unassembled WGS sequence"/>
</dbReference>
<organism evidence="4 5">
    <name type="scientific">Clavibacter michiganensis</name>
    <dbReference type="NCBI Taxonomy" id="28447"/>
    <lineage>
        <taxon>Bacteria</taxon>
        <taxon>Bacillati</taxon>
        <taxon>Actinomycetota</taxon>
        <taxon>Actinomycetes</taxon>
        <taxon>Micrococcales</taxon>
        <taxon>Microbacteriaceae</taxon>
        <taxon>Clavibacter</taxon>
    </lineage>
</organism>
<reference evidence="4 5" key="1">
    <citation type="submission" date="2018-02" db="EMBL/GenBank/DDBJ databases">
        <title>Bacteriophage NCPPB3778 and a type I-E CRISPR drive the evolution of the US Biological Select Agent, Rathayibacter toxicus.</title>
        <authorList>
            <person name="Davis E.W.II."/>
            <person name="Tabima J.F."/>
            <person name="Weisberg A.J."/>
            <person name="Lopes L.D."/>
            <person name="Wiseman M.S."/>
            <person name="Wiseman M.S."/>
            <person name="Pupko T."/>
            <person name="Belcher M.S."/>
            <person name="Sechler A.J."/>
            <person name="Tancos M.A."/>
            <person name="Schroeder B.K."/>
            <person name="Murray T.D."/>
            <person name="Luster D.G."/>
            <person name="Schneider W.L."/>
            <person name="Rogers E."/>
            <person name="Andreote F.D."/>
            <person name="Grunwald N.J."/>
            <person name="Putnam M.L."/>
            <person name="Chang J.H."/>
        </authorList>
    </citation>
    <scope>NUCLEOTIDE SEQUENCE [LARGE SCALE GENOMIC DNA]</scope>
    <source>
        <strain evidence="4 5">AY1B3</strain>
    </source>
</reference>
<dbReference type="InterPro" id="IPR051172">
    <property type="entry name" value="Chlamydia_OmcB"/>
</dbReference>
<dbReference type="InterPro" id="IPR013320">
    <property type="entry name" value="ConA-like_dom_sf"/>
</dbReference>
<dbReference type="AlphaFoldDB" id="A0A2S5VMT2"/>
<dbReference type="InterPro" id="IPR040853">
    <property type="entry name" value="RapA2_cadherin-like"/>
</dbReference>
<feature type="domain" description="DUF7507" evidence="3">
    <location>
        <begin position="582"/>
        <end position="681"/>
    </location>
</feature>